<feature type="compositionally biased region" description="Basic and acidic residues" evidence="1">
    <location>
        <begin position="29"/>
        <end position="58"/>
    </location>
</feature>
<dbReference type="EMBL" id="CP001291">
    <property type="protein sequence ID" value="ACK70221.1"/>
    <property type="molecule type" value="Genomic_DNA"/>
</dbReference>
<evidence type="ECO:0000313" key="3">
    <source>
        <dbReference type="Proteomes" id="UP000002384"/>
    </source>
</evidence>
<proteinExistence type="predicted"/>
<evidence type="ECO:0000256" key="1">
    <source>
        <dbReference type="SAM" id="MobiDB-lite"/>
    </source>
</evidence>
<organism evidence="2 3">
    <name type="scientific">Gloeothece citriformis (strain PCC 7424)</name>
    <name type="common">Cyanothece sp. (strain PCC 7424)</name>
    <dbReference type="NCBI Taxonomy" id="65393"/>
    <lineage>
        <taxon>Bacteria</taxon>
        <taxon>Bacillati</taxon>
        <taxon>Cyanobacteriota</taxon>
        <taxon>Cyanophyceae</taxon>
        <taxon>Oscillatoriophycideae</taxon>
        <taxon>Chroococcales</taxon>
        <taxon>Aphanothecaceae</taxon>
        <taxon>Gloeothece</taxon>
        <taxon>Gloeothece citriformis</taxon>
    </lineage>
</organism>
<dbReference type="AlphaFoldDB" id="B7KCB6"/>
<dbReference type="eggNOG" id="ENOG5031UJA">
    <property type="taxonomic scope" value="Bacteria"/>
</dbReference>
<dbReference type="HOGENOM" id="CLU_203776_0_0_3"/>
<dbReference type="KEGG" id="cyc:PCC7424_1787"/>
<feature type="compositionally biased region" description="Polar residues" evidence="1">
    <location>
        <begin position="13"/>
        <end position="28"/>
    </location>
</feature>
<reference evidence="3" key="1">
    <citation type="journal article" date="2011" name="MBio">
        <title>Novel metabolic attributes of the genus Cyanothece, comprising a group of unicellular nitrogen-fixing Cyanobacteria.</title>
        <authorList>
            <person name="Bandyopadhyay A."/>
            <person name="Elvitigala T."/>
            <person name="Welsh E."/>
            <person name="Stockel J."/>
            <person name="Liberton M."/>
            <person name="Min H."/>
            <person name="Sherman L.A."/>
            <person name="Pakrasi H.B."/>
        </authorList>
    </citation>
    <scope>NUCLEOTIDE SEQUENCE [LARGE SCALE GENOMIC DNA]</scope>
    <source>
        <strain evidence="3">PCC 7424</strain>
    </source>
</reference>
<sequence>MLPENKNPKIDYSNASEQPNSMNPTTSSSEKREELPDDHLPKSNDNEANPDDRLKTVADDQIITANIHAG</sequence>
<keyword evidence="3" id="KW-1185">Reference proteome</keyword>
<protein>
    <submittedName>
        <fullName evidence="2">Uncharacterized protein</fullName>
    </submittedName>
</protein>
<feature type="region of interest" description="Disordered" evidence="1">
    <location>
        <begin position="1"/>
        <end position="70"/>
    </location>
</feature>
<evidence type="ECO:0000313" key="2">
    <source>
        <dbReference type="EMBL" id="ACK70221.1"/>
    </source>
</evidence>
<name>B7KCB6_GLOC7</name>
<dbReference type="Proteomes" id="UP000002384">
    <property type="component" value="Chromosome"/>
</dbReference>
<accession>B7KCB6</accession>
<gene>
    <name evidence="2" type="ordered locus">PCC7424_1787</name>
</gene>
<dbReference type="RefSeq" id="WP_012599164.1">
    <property type="nucleotide sequence ID" value="NC_011729.1"/>
</dbReference>